<dbReference type="Pfam" id="PF00194">
    <property type="entry name" value="Carb_anhydrase"/>
    <property type="match status" value="1"/>
</dbReference>
<evidence type="ECO:0000256" key="8">
    <source>
        <dbReference type="ARBA" id="ARBA00023239"/>
    </source>
</evidence>
<dbReference type="PROSITE" id="PS51144">
    <property type="entry name" value="ALPHA_CA_2"/>
    <property type="match status" value="1"/>
</dbReference>
<dbReference type="EMBL" id="CP001287">
    <property type="protein sequence ID" value="ACK67145.1"/>
    <property type="molecule type" value="Genomic_DNA"/>
</dbReference>
<feature type="domain" description="Alpha-carbonic anhydrase" evidence="11">
    <location>
        <begin position="37"/>
        <end position="257"/>
    </location>
</feature>
<keyword evidence="10" id="KW-0732">Signal</keyword>
<feature type="signal peptide" evidence="10">
    <location>
        <begin position="1"/>
        <end position="21"/>
    </location>
</feature>
<name>B7JY43_RIPO1</name>
<evidence type="ECO:0000256" key="5">
    <source>
        <dbReference type="ARBA" id="ARBA00014628"/>
    </source>
</evidence>
<dbReference type="InterPro" id="IPR006311">
    <property type="entry name" value="TAT_signal"/>
</dbReference>
<dbReference type="KEGG" id="cyp:PCC8801_3166"/>
<evidence type="ECO:0000259" key="11">
    <source>
        <dbReference type="PROSITE" id="PS51144"/>
    </source>
</evidence>
<dbReference type="InterPro" id="IPR036398">
    <property type="entry name" value="CA_dom_sf"/>
</dbReference>
<evidence type="ECO:0000256" key="7">
    <source>
        <dbReference type="ARBA" id="ARBA00022833"/>
    </source>
</evidence>
<keyword evidence="7 10" id="KW-0862">Zinc</keyword>
<organism evidence="12 13">
    <name type="scientific">Rippkaea orientalis (strain PCC 8801 / RF-1)</name>
    <name type="common">Cyanothece sp. (strain PCC 8801)</name>
    <dbReference type="NCBI Taxonomy" id="41431"/>
    <lineage>
        <taxon>Bacteria</taxon>
        <taxon>Bacillati</taxon>
        <taxon>Cyanobacteriota</taxon>
        <taxon>Cyanophyceae</taxon>
        <taxon>Oscillatoriophycideae</taxon>
        <taxon>Chroococcales</taxon>
        <taxon>Aphanothecaceae</taxon>
        <taxon>Rippkaea</taxon>
        <taxon>Rippkaea orientalis</taxon>
    </lineage>
</organism>
<evidence type="ECO:0000313" key="12">
    <source>
        <dbReference type="EMBL" id="ACK67145.1"/>
    </source>
</evidence>
<evidence type="ECO:0000256" key="2">
    <source>
        <dbReference type="ARBA" id="ARBA00002904"/>
    </source>
</evidence>
<dbReference type="Gene3D" id="3.10.200.10">
    <property type="entry name" value="Alpha carbonic anhydrase"/>
    <property type="match status" value="1"/>
</dbReference>
<keyword evidence="6 10" id="KW-0479">Metal-binding</keyword>
<evidence type="ECO:0000256" key="9">
    <source>
        <dbReference type="ARBA" id="ARBA00048348"/>
    </source>
</evidence>
<dbReference type="InterPro" id="IPR001148">
    <property type="entry name" value="CA_dom"/>
</dbReference>
<dbReference type="InterPro" id="IPR041891">
    <property type="entry name" value="Alpha_CA_prokaryot-like"/>
</dbReference>
<evidence type="ECO:0000256" key="6">
    <source>
        <dbReference type="ARBA" id="ARBA00022723"/>
    </source>
</evidence>
<dbReference type="SUPFAM" id="SSF51069">
    <property type="entry name" value="Carbonic anhydrase"/>
    <property type="match status" value="1"/>
</dbReference>
<dbReference type="InterPro" id="IPR023561">
    <property type="entry name" value="Carbonic_anhydrase_a-class"/>
</dbReference>
<comment type="catalytic activity">
    <reaction evidence="9 10">
        <text>hydrogencarbonate + H(+) = CO2 + H2O</text>
        <dbReference type="Rhea" id="RHEA:10748"/>
        <dbReference type="ChEBI" id="CHEBI:15377"/>
        <dbReference type="ChEBI" id="CHEBI:15378"/>
        <dbReference type="ChEBI" id="CHEBI:16526"/>
        <dbReference type="ChEBI" id="CHEBI:17544"/>
        <dbReference type="EC" id="4.2.1.1"/>
    </reaction>
</comment>
<dbReference type="AlphaFoldDB" id="B7JY43"/>
<accession>B7JY43</accession>
<evidence type="ECO:0000256" key="10">
    <source>
        <dbReference type="RuleBase" id="RU367011"/>
    </source>
</evidence>
<evidence type="ECO:0000256" key="3">
    <source>
        <dbReference type="ARBA" id="ARBA00010718"/>
    </source>
</evidence>
<comment type="cofactor">
    <cofactor evidence="1 10">
        <name>Zn(2+)</name>
        <dbReference type="ChEBI" id="CHEBI:29105"/>
    </cofactor>
</comment>
<dbReference type="GO" id="GO:0004089">
    <property type="term" value="F:carbonate dehydratase activity"/>
    <property type="evidence" value="ECO:0007669"/>
    <property type="project" value="UniProtKB-UniRule"/>
</dbReference>
<sequence length="258" mass="29661">MINRRSLLKALPLGLAGTTFSFSFPSLIAAVAGEKHHEWNYEEPHKWGELTREYQACKLGQQQSPIDLESFVASSLQPIEISYQQIPLRIVNNGHTIQINTNPGNYIIVDGEKFDLLQFHFHHPSEHSLKRETYPMELHLVHQNKQGTLAVLAVFLKEGQENTHLKALWEAMPSHKIPEKLIDNVRVSLEDLLPKNPSIYRYFGSLTTPPCSEIVHWVIFQNPLEISATQIQKFHEIFPLNARPTQPINRRFILSYIS</sequence>
<dbReference type="CDD" id="cd03124">
    <property type="entry name" value="alpha_CA_prokaryotic_like"/>
    <property type="match status" value="1"/>
</dbReference>
<gene>
    <name evidence="12" type="ordered locus">PCC8801_3166</name>
</gene>
<feature type="chain" id="PRO_5025097234" description="Carbonic anhydrase" evidence="10">
    <location>
        <begin position="22"/>
        <end position="258"/>
    </location>
</feature>
<evidence type="ECO:0000256" key="4">
    <source>
        <dbReference type="ARBA" id="ARBA00012925"/>
    </source>
</evidence>
<dbReference type="eggNOG" id="COG3338">
    <property type="taxonomic scope" value="Bacteria"/>
</dbReference>
<dbReference type="OrthoDB" id="5327615at2"/>
<dbReference type="STRING" id="41431.PCC8801_3166"/>
<reference evidence="13" key="1">
    <citation type="journal article" date="2011" name="MBio">
        <title>Novel metabolic attributes of the genus Cyanothece, comprising a group of unicellular nitrogen-fixing Cyanobacteria.</title>
        <authorList>
            <person name="Bandyopadhyay A."/>
            <person name="Elvitigala T."/>
            <person name="Welsh E."/>
            <person name="Stockel J."/>
            <person name="Liberton M."/>
            <person name="Min H."/>
            <person name="Sherman L.A."/>
            <person name="Pakrasi H.B."/>
        </authorList>
    </citation>
    <scope>NUCLEOTIDE SEQUENCE [LARGE SCALE GENOMIC DNA]</scope>
    <source>
        <strain evidence="13">PCC 8801</strain>
    </source>
</reference>
<dbReference type="PROSITE" id="PS51318">
    <property type="entry name" value="TAT"/>
    <property type="match status" value="1"/>
</dbReference>
<dbReference type="GO" id="GO:0008270">
    <property type="term" value="F:zinc ion binding"/>
    <property type="evidence" value="ECO:0007669"/>
    <property type="project" value="UniProtKB-UniRule"/>
</dbReference>
<dbReference type="SMART" id="SM01057">
    <property type="entry name" value="Carb_anhydrase"/>
    <property type="match status" value="1"/>
</dbReference>
<evidence type="ECO:0000256" key="1">
    <source>
        <dbReference type="ARBA" id="ARBA00001947"/>
    </source>
</evidence>
<dbReference type="HOGENOM" id="CLU_039326_0_2_3"/>
<proteinExistence type="inferred from homology"/>
<dbReference type="RefSeq" id="WP_012596406.1">
    <property type="nucleotide sequence ID" value="NC_011726.1"/>
</dbReference>
<keyword evidence="13" id="KW-1185">Reference proteome</keyword>
<dbReference type="InterPro" id="IPR018338">
    <property type="entry name" value="Carbonic_anhydrase_a-class_CS"/>
</dbReference>
<dbReference type="PROSITE" id="PS00162">
    <property type="entry name" value="ALPHA_CA_1"/>
    <property type="match status" value="1"/>
</dbReference>
<dbReference type="Proteomes" id="UP000008204">
    <property type="component" value="Chromosome"/>
</dbReference>
<protein>
    <recommendedName>
        <fullName evidence="5 10">Carbonic anhydrase</fullName>
        <ecNumber evidence="4 10">4.2.1.1</ecNumber>
    </recommendedName>
</protein>
<comment type="similarity">
    <text evidence="3 10">Belongs to the alpha-carbonic anhydrase family.</text>
</comment>
<dbReference type="EC" id="4.2.1.1" evidence="4 10"/>
<keyword evidence="8 10" id="KW-0456">Lyase</keyword>
<comment type="function">
    <text evidence="2 10">Reversible hydration of carbon dioxide.</text>
</comment>
<dbReference type="PANTHER" id="PTHR18952">
    <property type="entry name" value="CARBONIC ANHYDRASE"/>
    <property type="match status" value="1"/>
</dbReference>
<evidence type="ECO:0000313" key="13">
    <source>
        <dbReference type="Proteomes" id="UP000008204"/>
    </source>
</evidence>
<dbReference type="PANTHER" id="PTHR18952:SF265">
    <property type="entry name" value="CARBONIC ANHYDRASE"/>
    <property type="match status" value="1"/>
</dbReference>